<protein>
    <recommendedName>
        <fullName evidence="1">DUF1618 domain-containing protein</fullName>
    </recommendedName>
</protein>
<dbReference type="OrthoDB" id="714229at2759"/>
<evidence type="ECO:0000259" key="1">
    <source>
        <dbReference type="Pfam" id="PF07762"/>
    </source>
</evidence>
<evidence type="ECO:0000313" key="2">
    <source>
        <dbReference type="EMBL" id="RLM91923.1"/>
    </source>
</evidence>
<sequence>MKRRHDALLCYSTATGRWAVKPLASDTDNESWGADGVFAHDGLLWWVDIGYGMLVCNPFDDLPHLRFVRLPIGCEIHGPGDRPRLISTSLMDQRRCVRISQGMLRYVEIRGLSYDSAAVNAAPNVSMWTLVNPAGPHPWRFEYEAYFSDIWAHDSYVAAGLPQGKVPNLALVDPNNHGVVYFFQGSTMFSLNVRARRVLACEECLVDRLDSISTSDYIGSDSCEHLTSGIIANSDSVTGSPNAGTVLQPPRGRWVILNSTASASSVQECISFHWEAPPRVSTLIIDAALVPEAQEHPEVTARISAADPSGWLLLEATHGCEITLILCDASKSSAARLPDAGPGRPTPNARSLGLIPDARGGGHCMVAHLEPLCSTRHATLVCYTTRTGVWEEMNLTCAVPLPELWTSDGVIPHAGKLWWFDLVNGNILSCDLLSQQPRLRRVRVPGFAAPTATPTSGEVAKHRCLALSGGKIRLVRVFGPPDSSTIIASTLDSAAGTFVDDYRVPFLEISADPNCTWAELLRKTRPDAIAAIHPKDSRIVCFFENFNVTACIYGVDLENKCVIESQAVEVARPSTPPSACSPGSRHLRFLEASGCNNGKSWSRVGRGLRGVLNFKSSLSDGLQ</sequence>
<dbReference type="PANTHER" id="PTHR33086">
    <property type="entry name" value="OS05G0468200 PROTEIN-RELATED"/>
    <property type="match status" value="1"/>
</dbReference>
<dbReference type="PANTHER" id="PTHR33086:SF58">
    <property type="entry name" value="DUF1618 DOMAIN-CONTAINING PROTEIN"/>
    <property type="match status" value="1"/>
</dbReference>
<dbReference type="Pfam" id="PF07762">
    <property type="entry name" value="DUF1618"/>
    <property type="match status" value="2"/>
</dbReference>
<feature type="domain" description="DUF1618" evidence="1">
    <location>
        <begin position="46"/>
        <end position="181"/>
    </location>
</feature>
<dbReference type="AlphaFoldDB" id="A0A3L6QZG5"/>
<dbReference type="InterPro" id="IPR011676">
    <property type="entry name" value="DUF1618"/>
</dbReference>
<keyword evidence="3" id="KW-1185">Reference proteome</keyword>
<organism evidence="2 3">
    <name type="scientific">Panicum miliaceum</name>
    <name type="common">Proso millet</name>
    <name type="synonym">Broomcorn millet</name>
    <dbReference type="NCBI Taxonomy" id="4540"/>
    <lineage>
        <taxon>Eukaryota</taxon>
        <taxon>Viridiplantae</taxon>
        <taxon>Streptophyta</taxon>
        <taxon>Embryophyta</taxon>
        <taxon>Tracheophyta</taxon>
        <taxon>Spermatophyta</taxon>
        <taxon>Magnoliopsida</taxon>
        <taxon>Liliopsida</taxon>
        <taxon>Poales</taxon>
        <taxon>Poaceae</taxon>
        <taxon>PACMAD clade</taxon>
        <taxon>Panicoideae</taxon>
        <taxon>Panicodae</taxon>
        <taxon>Paniceae</taxon>
        <taxon>Panicinae</taxon>
        <taxon>Panicum</taxon>
        <taxon>Panicum sect. Panicum</taxon>
    </lineage>
</organism>
<dbReference type="Proteomes" id="UP000275267">
    <property type="component" value="Unassembled WGS sequence"/>
</dbReference>
<reference evidence="3" key="1">
    <citation type="journal article" date="2019" name="Nat. Commun.">
        <title>The genome of broomcorn millet.</title>
        <authorList>
            <person name="Zou C."/>
            <person name="Miki D."/>
            <person name="Li D."/>
            <person name="Tang Q."/>
            <person name="Xiao L."/>
            <person name="Rajput S."/>
            <person name="Deng P."/>
            <person name="Jia W."/>
            <person name="Huang R."/>
            <person name="Zhang M."/>
            <person name="Sun Y."/>
            <person name="Hu J."/>
            <person name="Fu X."/>
            <person name="Schnable P.S."/>
            <person name="Li F."/>
            <person name="Zhang H."/>
            <person name="Feng B."/>
            <person name="Zhu X."/>
            <person name="Liu R."/>
            <person name="Schnable J.C."/>
            <person name="Zhu J.-K."/>
            <person name="Zhang H."/>
        </authorList>
    </citation>
    <scope>NUCLEOTIDE SEQUENCE [LARGE SCALE GENOMIC DNA]</scope>
</reference>
<comment type="caution">
    <text evidence="2">The sequence shown here is derived from an EMBL/GenBank/DDBJ whole genome shotgun (WGS) entry which is preliminary data.</text>
</comment>
<feature type="domain" description="DUF1618" evidence="1">
    <location>
        <begin position="419"/>
        <end position="541"/>
    </location>
</feature>
<gene>
    <name evidence="2" type="ORF">C2845_PM08G04960</name>
</gene>
<proteinExistence type="predicted"/>
<name>A0A3L6QZG5_PANMI</name>
<dbReference type="EMBL" id="PQIB02000010">
    <property type="protein sequence ID" value="RLM91923.1"/>
    <property type="molecule type" value="Genomic_DNA"/>
</dbReference>
<accession>A0A3L6QZG5</accession>
<evidence type="ECO:0000313" key="3">
    <source>
        <dbReference type="Proteomes" id="UP000275267"/>
    </source>
</evidence>